<protein>
    <submittedName>
        <fullName evidence="3">Uncharacterized protein</fullName>
    </submittedName>
</protein>
<evidence type="ECO:0000313" key="3">
    <source>
        <dbReference type="EMBL" id="CAL7936597.1"/>
    </source>
</evidence>
<evidence type="ECO:0000256" key="1">
    <source>
        <dbReference type="SAM" id="MobiDB-lite"/>
    </source>
</evidence>
<evidence type="ECO:0000313" key="4">
    <source>
        <dbReference type="Proteomes" id="UP001642520"/>
    </source>
</evidence>
<feature type="signal peptide" evidence="2">
    <location>
        <begin position="1"/>
        <end position="17"/>
    </location>
</feature>
<proteinExistence type="predicted"/>
<gene>
    <name evidence="3" type="ORF">XYLVIOL_LOCUS2248</name>
</gene>
<keyword evidence="2" id="KW-0732">Signal</keyword>
<keyword evidence="4" id="KW-1185">Reference proteome</keyword>
<sequence length="158" mass="17008">MMKYVAILFATFVLAQSQRPPYAGSNKPYPGVLPQFLDEQVASNAVSNSVSTTIASRVGEDNEGSSSGSTLLGSALLGSATSGSTTPVITVTTSTIPPNLPVDALGDVALVNKIKTWPRDKQPFWYINWQQIQEHRGDPNNRVQPVQTQPNTRSFFAG</sequence>
<feature type="region of interest" description="Disordered" evidence="1">
    <location>
        <begin position="137"/>
        <end position="158"/>
    </location>
</feature>
<organism evidence="3 4">
    <name type="scientific">Xylocopa violacea</name>
    <name type="common">Violet carpenter bee</name>
    <name type="synonym">Apis violacea</name>
    <dbReference type="NCBI Taxonomy" id="135666"/>
    <lineage>
        <taxon>Eukaryota</taxon>
        <taxon>Metazoa</taxon>
        <taxon>Ecdysozoa</taxon>
        <taxon>Arthropoda</taxon>
        <taxon>Hexapoda</taxon>
        <taxon>Insecta</taxon>
        <taxon>Pterygota</taxon>
        <taxon>Neoptera</taxon>
        <taxon>Endopterygota</taxon>
        <taxon>Hymenoptera</taxon>
        <taxon>Apocrita</taxon>
        <taxon>Aculeata</taxon>
        <taxon>Apoidea</taxon>
        <taxon>Anthophila</taxon>
        <taxon>Apidae</taxon>
        <taxon>Xylocopa</taxon>
        <taxon>Xylocopa</taxon>
    </lineage>
</organism>
<dbReference type="Proteomes" id="UP001642520">
    <property type="component" value="Unassembled WGS sequence"/>
</dbReference>
<comment type="caution">
    <text evidence="3">The sequence shown here is derived from an EMBL/GenBank/DDBJ whole genome shotgun (WGS) entry which is preliminary data.</text>
</comment>
<accession>A0ABP1N6J6</accession>
<evidence type="ECO:0000256" key="2">
    <source>
        <dbReference type="SAM" id="SignalP"/>
    </source>
</evidence>
<dbReference type="EMBL" id="CAXAJV020001287">
    <property type="protein sequence ID" value="CAL7936597.1"/>
    <property type="molecule type" value="Genomic_DNA"/>
</dbReference>
<feature type="chain" id="PRO_5046773600" evidence="2">
    <location>
        <begin position="18"/>
        <end position="158"/>
    </location>
</feature>
<name>A0ABP1N6J6_XYLVO</name>
<reference evidence="3 4" key="1">
    <citation type="submission" date="2024-08" db="EMBL/GenBank/DDBJ databases">
        <authorList>
            <person name="Will J Nash"/>
            <person name="Angela Man"/>
            <person name="Seanna McTaggart"/>
            <person name="Kendall Baker"/>
            <person name="Tom Barker"/>
            <person name="Leah Catchpole"/>
            <person name="Alex Durrant"/>
            <person name="Karim Gharbi"/>
            <person name="Naomi Irish"/>
            <person name="Gemy Kaithakottil"/>
            <person name="Debby Ku"/>
            <person name="Aaliyah Providence"/>
            <person name="Felix Shaw"/>
            <person name="David Swarbreck"/>
            <person name="Chris Watkins"/>
            <person name="Ann M. McCartney"/>
            <person name="Giulio Formenti"/>
            <person name="Alice Mouton"/>
            <person name="Noel Vella"/>
            <person name="Bjorn M von Reumont"/>
            <person name="Adriana Vella"/>
            <person name="Wilfried Haerty"/>
        </authorList>
    </citation>
    <scope>NUCLEOTIDE SEQUENCE [LARGE SCALE GENOMIC DNA]</scope>
</reference>
<feature type="compositionally biased region" description="Polar residues" evidence="1">
    <location>
        <begin position="141"/>
        <end position="158"/>
    </location>
</feature>